<evidence type="ECO:0000313" key="3">
    <source>
        <dbReference type="Proteomes" id="UP001230986"/>
    </source>
</evidence>
<evidence type="ECO:0000313" key="2">
    <source>
        <dbReference type="EMBL" id="MDL5056952.1"/>
    </source>
</evidence>
<evidence type="ECO:0000256" key="1">
    <source>
        <dbReference type="SAM" id="SignalP"/>
    </source>
</evidence>
<gene>
    <name evidence="2" type="ORF">QQ055_05660</name>
</gene>
<accession>A0ABT7LY60</accession>
<proteinExistence type="predicted"/>
<dbReference type="EMBL" id="JASVEJ010000021">
    <property type="protein sequence ID" value="MDL5056952.1"/>
    <property type="molecule type" value="Genomic_DNA"/>
</dbReference>
<keyword evidence="1" id="KW-0732">Signal</keyword>
<reference evidence="2 3" key="1">
    <citation type="submission" date="2023-06" db="EMBL/GenBank/DDBJ databases">
        <title>Whole genome sequence of Oscillatoria calcuttensis NRMC-F 0142.</title>
        <authorList>
            <person name="Shakena Fathima T."/>
            <person name="Muralitharan G."/>
            <person name="Thajuddin N."/>
        </authorList>
    </citation>
    <scope>NUCLEOTIDE SEQUENCE [LARGE SCALE GENOMIC DNA]</scope>
    <source>
        <strain evidence="2 3">NRMC-F 0142</strain>
    </source>
</reference>
<sequence length="584" mass="63176">MNPLKKTFISILFLLTTTVLAHSAPSPLSKNMGLSPASPNDNWSFNILYLQTATLTVTISESGTVGAHTYRLAANPNISIDSGTFWTTVTDNRNTKVVKATNLSLNQQTDSVSVSCTWNPDPPQLSSGTAESALPSLPPPISGLAFASAQSSEGDTIWEITPVIAPSKQVSPPIQWEVSVVDTNSGNKIPVTWSAATQEAVSPSDISWQVGPSSSGLLNTYAGTVNSQEPSKGKIKATYEQSQTTTSPELSFYGVRLYQVNHPDGSSTEIPDSGKAWITKDPEMPQLQIKVSPDNLPSNLTISWKLQVTYNRPINSGLPQDTVSIPANGQFTSPVSCAQPINIFQHADWSQAVNTGFFGGTATLTYSIGGSPAQSVSFTIAGKNPDPSQARSYIDQNNQGISYAYAIAKHESKGYAQAYYNQFENSGIPLHHEDDTGPGGFGVFQVTGSATDNEYKIPRKEIWNWRENIVAGINIVSAKRNYWSTIGEEHRSGALAWMNMTNLNPKGIPKGQRPQANLQMGTTVPVPDETQGALTFSDSGNFKIEEAVTIKMYNGASAHYCAWDNIGQVWKFNRTRSNVKITLI</sequence>
<feature type="chain" id="PRO_5047256590" description="Transglycosylase SLT domain-containing protein" evidence="1">
    <location>
        <begin position="22"/>
        <end position="584"/>
    </location>
</feature>
<dbReference type="Proteomes" id="UP001230986">
    <property type="component" value="Unassembled WGS sequence"/>
</dbReference>
<protein>
    <recommendedName>
        <fullName evidence="4">Transglycosylase SLT domain-containing protein</fullName>
    </recommendedName>
</protein>
<feature type="signal peptide" evidence="1">
    <location>
        <begin position="1"/>
        <end position="21"/>
    </location>
</feature>
<name>A0ABT7LY60_9CYAN</name>
<keyword evidence="3" id="KW-1185">Reference proteome</keyword>
<dbReference type="RefSeq" id="WP_286004345.1">
    <property type="nucleotide sequence ID" value="NZ_JASVEJ010000021.1"/>
</dbReference>
<comment type="caution">
    <text evidence="2">The sequence shown here is derived from an EMBL/GenBank/DDBJ whole genome shotgun (WGS) entry which is preliminary data.</text>
</comment>
<organism evidence="2 3">
    <name type="scientific">Geitlerinema calcuttense NRMC-F 0142</name>
    <dbReference type="NCBI Taxonomy" id="2922238"/>
    <lineage>
        <taxon>Bacteria</taxon>
        <taxon>Bacillati</taxon>
        <taxon>Cyanobacteriota</taxon>
        <taxon>Cyanophyceae</taxon>
        <taxon>Geitlerinematales</taxon>
        <taxon>Geitlerinemataceae</taxon>
        <taxon>Geitlerinema</taxon>
    </lineage>
</organism>
<evidence type="ECO:0008006" key="4">
    <source>
        <dbReference type="Google" id="ProtNLM"/>
    </source>
</evidence>